<sequence length="116" mass="14060">MKNHIKINGKILQTNKRFSQLKQSQKEWIATELFNLYHDKMKERRTTRKLSAHHRDEVISSLYKKNEDREIWIPYHEVERYAFSKITKIIKSFKKKYPELSTEIEAEHVGKKDKSL</sequence>
<dbReference type="OrthoDB" id="9788922at2"/>
<organism evidence="1 2">
    <name type="scientific">Virgibacillus pantothenticus</name>
    <dbReference type="NCBI Taxonomy" id="1473"/>
    <lineage>
        <taxon>Bacteria</taxon>
        <taxon>Bacillati</taxon>
        <taxon>Bacillota</taxon>
        <taxon>Bacilli</taxon>
        <taxon>Bacillales</taxon>
        <taxon>Bacillaceae</taxon>
        <taxon>Virgibacillus</taxon>
    </lineage>
</organism>
<dbReference type="GeneID" id="66872376"/>
<keyword evidence="2" id="KW-1185">Reference proteome</keyword>
<dbReference type="AlphaFoldDB" id="A0A0L0QKY6"/>
<proteinExistence type="predicted"/>
<accession>A0A0L0QKY6</accession>
<dbReference type="PATRIC" id="fig|1473.5.peg.1025"/>
<dbReference type="RefSeq" id="WP_050351816.1">
    <property type="nucleotide sequence ID" value="NZ_CP073011.1"/>
</dbReference>
<name>A0A0L0QKY6_VIRPA</name>
<dbReference type="Proteomes" id="UP000036780">
    <property type="component" value="Unassembled WGS sequence"/>
</dbReference>
<gene>
    <name evidence="1" type="ORF">AFK71_12300</name>
</gene>
<protein>
    <submittedName>
        <fullName evidence="1">Uncharacterized protein</fullName>
    </submittedName>
</protein>
<dbReference type="EMBL" id="LGTO01000007">
    <property type="protein sequence ID" value="KNE19290.1"/>
    <property type="molecule type" value="Genomic_DNA"/>
</dbReference>
<evidence type="ECO:0000313" key="2">
    <source>
        <dbReference type="Proteomes" id="UP000036780"/>
    </source>
</evidence>
<comment type="caution">
    <text evidence="1">The sequence shown here is derived from an EMBL/GenBank/DDBJ whole genome shotgun (WGS) entry which is preliminary data.</text>
</comment>
<evidence type="ECO:0000313" key="1">
    <source>
        <dbReference type="EMBL" id="KNE19290.1"/>
    </source>
</evidence>
<reference evidence="2" key="1">
    <citation type="submission" date="2015-07" db="EMBL/GenBank/DDBJ databases">
        <title>Fjat-10053 dsm26.</title>
        <authorList>
            <person name="Liu B."/>
            <person name="Wang J."/>
            <person name="Zhu Y."/>
            <person name="Liu G."/>
            <person name="Chen Q."/>
            <person name="Chen Z."/>
            <person name="Lan J."/>
            <person name="Che J."/>
            <person name="Ge C."/>
            <person name="Shi H."/>
            <person name="Pan Z."/>
            <person name="Liu X."/>
        </authorList>
    </citation>
    <scope>NUCLEOTIDE SEQUENCE [LARGE SCALE GENOMIC DNA]</scope>
    <source>
        <strain evidence="2">DSM 26</strain>
    </source>
</reference>